<sequence length="143" mass="16891">MKALLLIFLIIYSLTACETKEEVVVDIKDNFYELQYIDAGLSGQVIEKEDLDFNEYIEFFPDSTFVKQRIYMDSTSIAKGNYNYLVNDEYMYLKLSYEMDTYLIQSCGRILHEYMQILGENEIFNGSYLPCDGPGYYYQRIKK</sequence>
<accession>A0A221UUL0</accession>
<dbReference type="PROSITE" id="PS51257">
    <property type="entry name" value="PROKAR_LIPOPROTEIN"/>
    <property type="match status" value="1"/>
</dbReference>
<dbReference type="EMBL" id="CP022515">
    <property type="protein sequence ID" value="ASO04601.1"/>
    <property type="molecule type" value="Genomic_DNA"/>
</dbReference>
<dbReference type="KEGG" id="aalg:AREALGSMS7_01126"/>
<dbReference type="Proteomes" id="UP000204551">
    <property type="component" value="Chromosome"/>
</dbReference>
<evidence type="ECO:0000313" key="1">
    <source>
        <dbReference type="EMBL" id="ASO04601.1"/>
    </source>
</evidence>
<gene>
    <name evidence="1" type="ORF">AREALGSMS7_01126</name>
</gene>
<proteinExistence type="predicted"/>
<reference evidence="1 2" key="1">
    <citation type="submission" date="2017-07" db="EMBL/GenBank/DDBJ databases">
        <title>Genome Sequence of Arenibacter algicola Strain SMS7 Isolated from a culture of the Diatom Skeletonema marinoi.</title>
        <authorList>
            <person name="Topel M."/>
            <person name="Pinder M.I.M."/>
            <person name="Johansson O.N."/>
            <person name="Kourtchenko O."/>
            <person name="Godhe A."/>
            <person name="Clarke A.K."/>
        </authorList>
    </citation>
    <scope>NUCLEOTIDE SEQUENCE [LARGE SCALE GENOMIC DNA]</scope>
    <source>
        <strain evidence="1 2">SMS7</strain>
    </source>
</reference>
<protein>
    <recommendedName>
        <fullName evidence="3">Lipoprotein</fullName>
    </recommendedName>
</protein>
<dbReference type="RefSeq" id="WP_093977564.1">
    <property type="nucleotide sequence ID" value="NZ_CP022515.1"/>
</dbReference>
<name>A0A221UUL0_9FLAO</name>
<organism evidence="1 2">
    <name type="scientific">Arenibacter algicola</name>
    <dbReference type="NCBI Taxonomy" id="616991"/>
    <lineage>
        <taxon>Bacteria</taxon>
        <taxon>Pseudomonadati</taxon>
        <taxon>Bacteroidota</taxon>
        <taxon>Flavobacteriia</taxon>
        <taxon>Flavobacteriales</taxon>
        <taxon>Flavobacteriaceae</taxon>
        <taxon>Arenibacter</taxon>
    </lineage>
</organism>
<evidence type="ECO:0000313" key="2">
    <source>
        <dbReference type="Proteomes" id="UP000204551"/>
    </source>
</evidence>
<dbReference type="AlphaFoldDB" id="A0A221UUL0"/>
<evidence type="ECO:0008006" key="3">
    <source>
        <dbReference type="Google" id="ProtNLM"/>
    </source>
</evidence>